<dbReference type="STRING" id="181874.A0A409WU95"/>
<feature type="domain" description="CxC2-like cysteine cluster KDZ transposase-associated" evidence="3">
    <location>
        <begin position="497"/>
        <end position="600"/>
    </location>
</feature>
<evidence type="ECO:0000256" key="1">
    <source>
        <dbReference type="SAM" id="Coils"/>
    </source>
</evidence>
<dbReference type="Pfam" id="PF18803">
    <property type="entry name" value="CxC2"/>
    <property type="match status" value="1"/>
</dbReference>
<organism evidence="4 5">
    <name type="scientific">Panaeolus cyanescens</name>
    <dbReference type="NCBI Taxonomy" id="181874"/>
    <lineage>
        <taxon>Eukaryota</taxon>
        <taxon>Fungi</taxon>
        <taxon>Dikarya</taxon>
        <taxon>Basidiomycota</taxon>
        <taxon>Agaricomycotina</taxon>
        <taxon>Agaricomycetes</taxon>
        <taxon>Agaricomycetidae</taxon>
        <taxon>Agaricales</taxon>
        <taxon>Agaricineae</taxon>
        <taxon>Galeropsidaceae</taxon>
        <taxon>Panaeolus</taxon>
    </lineage>
</organism>
<dbReference type="Pfam" id="PF18758">
    <property type="entry name" value="KDZ"/>
    <property type="match status" value="1"/>
</dbReference>
<dbReference type="OrthoDB" id="2804062at2759"/>
<accession>A0A409WU95</accession>
<dbReference type="InterPro" id="IPR040521">
    <property type="entry name" value="KDZ"/>
</dbReference>
<dbReference type="PANTHER" id="PTHR33104:SF2">
    <property type="entry name" value="CXC3 LIKE CYSTEINE CLUSTER DOMAIN-CONTAINING PROTEIN"/>
    <property type="match status" value="1"/>
</dbReference>
<feature type="compositionally biased region" description="Polar residues" evidence="2">
    <location>
        <begin position="1"/>
        <end position="24"/>
    </location>
</feature>
<dbReference type="InterPro" id="IPR041457">
    <property type="entry name" value="CxC2_KDZ-assoc"/>
</dbReference>
<dbReference type="PANTHER" id="PTHR33104">
    <property type="entry name" value="SI:DKEY-29D5.2"/>
    <property type="match status" value="1"/>
</dbReference>
<protein>
    <recommendedName>
        <fullName evidence="3">CxC2-like cysteine cluster KDZ transposase-associated domain-containing protein</fullName>
    </recommendedName>
</protein>
<feature type="compositionally biased region" description="Polar residues" evidence="2">
    <location>
        <begin position="339"/>
        <end position="368"/>
    </location>
</feature>
<evidence type="ECO:0000313" key="4">
    <source>
        <dbReference type="EMBL" id="PPQ82072.1"/>
    </source>
</evidence>
<keyword evidence="1" id="KW-0175">Coiled coil</keyword>
<feature type="region of interest" description="Disordered" evidence="2">
    <location>
        <begin position="1"/>
        <end position="25"/>
    </location>
</feature>
<feature type="compositionally biased region" description="Basic residues" evidence="2">
    <location>
        <begin position="296"/>
        <end position="308"/>
    </location>
</feature>
<gene>
    <name evidence="4" type="ORF">CVT24_009738</name>
</gene>
<feature type="compositionally biased region" description="Low complexity" evidence="2">
    <location>
        <begin position="314"/>
        <end position="331"/>
    </location>
</feature>
<dbReference type="InParanoid" id="A0A409WU95"/>
<name>A0A409WU95_9AGAR</name>
<feature type="non-terminal residue" evidence="4">
    <location>
        <position position="1305"/>
    </location>
</feature>
<feature type="compositionally biased region" description="Low complexity" evidence="2">
    <location>
        <begin position="57"/>
        <end position="69"/>
    </location>
</feature>
<comment type="caution">
    <text evidence="4">The sequence shown here is derived from an EMBL/GenBank/DDBJ whole genome shotgun (WGS) entry which is preliminary data.</text>
</comment>
<dbReference type="EMBL" id="NHTK01005208">
    <property type="protein sequence ID" value="PPQ82072.1"/>
    <property type="molecule type" value="Genomic_DNA"/>
</dbReference>
<reference evidence="4 5" key="1">
    <citation type="journal article" date="2018" name="Evol. Lett.">
        <title>Horizontal gene cluster transfer increased hallucinogenic mushroom diversity.</title>
        <authorList>
            <person name="Reynolds H.T."/>
            <person name="Vijayakumar V."/>
            <person name="Gluck-Thaler E."/>
            <person name="Korotkin H.B."/>
            <person name="Matheny P.B."/>
            <person name="Slot J.C."/>
        </authorList>
    </citation>
    <scope>NUCLEOTIDE SEQUENCE [LARGE SCALE GENOMIC DNA]</scope>
    <source>
        <strain evidence="4 5">2629</strain>
    </source>
</reference>
<evidence type="ECO:0000313" key="5">
    <source>
        <dbReference type="Proteomes" id="UP000284842"/>
    </source>
</evidence>
<proteinExistence type="predicted"/>
<feature type="region of interest" description="Disordered" evidence="2">
    <location>
        <begin position="37"/>
        <end position="69"/>
    </location>
</feature>
<keyword evidence="5" id="KW-1185">Reference proteome</keyword>
<evidence type="ECO:0000256" key="2">
    <source>
        <dbReference type="SAM" id="MobiDB-lite"/>
    </source>
</evidence>
<feature type="region of interest" description="Disordered" evidence="2">
    <location>
        <begin position="275"/>
        <end position="409"/>
    </location>
</feature>
<feature type="coiled-coil region" evidence="1">
    <location>
        <begin position="87"/>
        <end position="142"/>
    </location>
</feature>
<evidence type="ECO:0000259" key="3">
    <source>
        <dbReference type="Pfam" id="PF18803"/>
    </source>
</evidence>
<sequence length="1305" mass="147363">MPQASSSTDNTQDASSQPTANASAVSALRGRLNTLSLQGATSPSKGARGCNPTHGQTLSSSTGPSTTSPAVDVVQMHAEFVDLKEIVLKLIKSNNKLKDEVSTLKDQVLQLEEEVSGLKDEASDLQEELSQLQVENKDILDCQTVLADIVSSLQSELAALKEKKTRSNGSNPAPMPKPINPPPFNFQASRFYVVVKGRCPGVYSNLVWAKKLTDGLDKDKCTWCRIDGYQNARACYEDAERTQSIAIVDRDYPNDSGIYGPVVPFIPWRQSYHESTSVPEAKSEKRARTTQSSIQRKTKVVTVRRKPNGKSSIKSSTLMESSTTSSTLKSTQPHEGPSSLHSSNPTDNDNTHISPTPSAINDSNNTRVSPAPTAPPTDQTSMLKKDQEPPSQAKTATRRKTKLAKDKLTDWKDNQRQQYLDELLRHEGPINSSRLTACADCQKMFEKGVTAGLRCLDCTDGYSLRCEACVLALHINLPFHRIEQWEHTHFRKRSTYDIGLVTVLGHDGETACSNPLLPSNLLVLHTNGWNTIRVQYCGCSKSHTVSRDIQLFRARMLATSSERMRTAFTFDVMELFHELNLQAKITAYDFYHTMSNRSDPLKLRKQPSQLNNFHRVIRIWRHLYALKRAGCAHNPQGANATQAGQTMVECPACPHPLKNLPSDWDTNTKLAFLYTLFVAVDANFKLKGKDRGLDDVELGPGWGAFVEEVEYQAYLSQYEAEPEINTCDSEHDAVLRASIRQTPGYSVTGAGLVICSRHCLVRPNGAGDLQKGEKYCNMDYIIFSALAGLCLLRLVITYDIACQWSRNYRTRMKTLPPKLQLSEKVSTRVAIPSWHINAHGKSCQQRFHVGYLDGVGRLCGDEVEQTWWITNALGVSVREMGPAGRRETLNDHWNAFNFRKIINFRKIFLKTLKEAVRMAAVQLENFNQFSESFSNPNVLKEWEKMVIEYEQDPETKPNPYEDTEIKITLHDVRLKLGNEEQSWLKKEGLVQAHKVSMVSFLTTGLDLEEQQRQLRDQRLKLGGHPTAKQEADFQEKHASLFRRILLWRDSQKSYMPNVMELTDGLAEDDEIDSIVEDVPLFLPSSLTSAQRVPINRIASAESRLREAQMEEALGEICRLRRILVGVTAFKTHNLAGEGNKANTRIRSTYARLNERIVAAKKTYQTAYTALLVLDPDGAWRKTLKELRDEDIRGPGREDSDDSHGNRVISWIWLTRHSRASTDVVTEPSMSKLLHESVRVEWAQSRARSRRWEEEIQLVVEEMRRVVTYLRWKSTWWETQASQRPNADRDVYLGLSAYAHKQALYH</sequence>
<dbReference type="Proteomes" id="UP000284842">
    <property type="component" value="Unassembled WGS sequence"/>
</dbReference>